<protein>
    <recommendedName>
        <fullName evidence="9">Glycosyltransferase RgtA/B/C/D-like domain-containing protein</fullName>
    </recommendedName>
</protein>
<dbReference type="PANTHER" id="PTHR33908">
    <property type="entry name" value="MANNOSYLTRANSFERASE YKCB-RELATED"/>
    <property type="match status" value="1"/>
</dbReference>
<evidence type="ECO:0000256" key="4">
    <source>
        <dbReference type="ARBA" id="ARBA00022679"/>
    </source>
</evidence>
<comment type="caution">
    <text evidence="10">The sequence shown here is derived from an EMBL/GenBank/DDBJ whole genome shotgun (WGS) entry which is preliminary data.</text>
</comment>
<feature type="transmembrane region" description="Helical" evidence="8">
    <location>
        <begin position="133"/>
        <end position="152"/>
    </location>
</feature>
<gene>
    <name evidence="10" type="ORF">COX44_00615</name>
</gene>
<dbReference type="GO" id="GO:0016763">
    <property type="term" value="F:pentosyltransferase activity"/>
    <property type="evidence" value="ECO:0007669"/>
    <property type="project" value="TreeGrafter"/>
</dbReference>
<feature type="domain" description="Glycosyltransferase RgtA/B/C/D-like" evidence="9">
    <location>
        <begin position="112"/>
        <end position="234"/>
    </location>
</feature>
<name>A0A2G9YDN8_9BACT</name>
<evidence type="ECO:0000256" key="8">
    <source>
        <dbReference type="SAM" id="Phobius"/>
    </source>
</evidence>
<evidence type="ECO:0000313" key="11">
    <source>
        <dbReference type="Proteomes" id="UP000231480"/>
    </source>
</evidence>
<dbReference type="AlphaFoldDB" id="A0A2G9YDN8"/>
<feature type="transmembrane region" description="Helical" evidence="8">
    <location>
        <begin position="325"/>
        <end position="342"/>
    </location>
</feature>
<feature type="transmembrane region" description="Helical" evidence="8">
    <location>
        <begin position="281"/>
        <end position="304"/>
    </location>
</feature>
<keyword evidence="7 8" id="KW-0472">Membrane</keyword>
<feature type="transmembrane region" description="Helical" evidence="8">
    <location>
        <begin position="397"/>
        <end position="417"/>
    </location>
</feature>
<dbReference type="Proteomes" id="UP000231480">
    <property type="component" value="Unassembled WGS sequence"/>
</dbReference>
<dbReference type="PANTHER" id="PTHR33908:SF11">
    <property type="entry name" value="MEMBRANE PROTEIN"/>
    <property type="match status" value="1"/>
</dbReference>
<dbReference type="GO" id="GO:0009103">
    <property type="term" value="P:lipopolysaccharide biosynthetic process"/>
    <property type="evidence" value="ECO:0007669"/>
    <property type="project" value="UniProtKB-ARBA"/>
</dbReference>
<feature type="transmembrane region" description="Helical" evidence="8">
    <location>
        <begin position="159"/>
        <end position="177"/>
    </location>
</feature>
<reference evidence="10 11" key="1">
    <citation type="submission" date="2017-09" db="EMBL/GenBank/DDBJ databases">
        <title>Depth-based differentiation of microbial function through sediment-hosted aquifers and enrichment of novel symbionts in the deep terrestrial subsurface.</title>
        <authorList>
            <person name="Probst A.J."/>
            <person name="Ladd B."/>
            <person name="Jarett J.K."/>
            <person name="Geller-Mcgrath D.E."/>
            <person name="Sieber C.M."/>
            <person name="Emerson J.B."/>
            <person name="Anantharaman K."/>
            <person name="Thomas B.C."/>
            <person name="Malmstrom R."/>
            <person name="Stieglmeier M."/>
            <person name="Klingl A."/>
            <person name="Woyke T."/>
            <person name="Ryan C.M."/>
            <person name="Banfield J.F."/>
        </authorList>
    </citation>
    <scope>NUCLEOTIDE SEQUENCE [LARGE SCALE GENOMIC DNA]</scope>
    <source>
        <strain evidence="10">CG23_combo_of_CG06-09_8_20_14_all_37_13</strain>
    </source>
</reference>
<dbReference type="InterPro" id="IPR038731">
    <property type="entry name" value="RgtA/B/C-like"/>
</dbReference>
<evidence type="ECO:0000256" key="2">
    <source>
        <dbReference type="ARBA" id="ARBA00022475"/>
    </source>
</evidence>
<sequence length="527" mass="60598">MKKYFIYIIVFLLLGQMFALAVLSAKNDSAIRDELPHIVAGYSYLTKQDYRLNPEHPPLLKELSALPLLLIKPNFPDNHACWTNEANGQWCLGDMFLYQIGNDADKIIFWSRMPIIILMILLGIYLFKWTSELWGARTGLFALALYSFSPNIIAHGRFVTTDMGVTALMFIAFYYFWKMLEKPSKLNFSLTVLTFSFALLSKFSAVLLIPVFILIALLKQRFRCLALVFILAFIFIGFYYQLHLVNMPLGTQHQLISTSIDNGLLKNYLHKMTDIAVFRPYAQYLLGFSMVGSHSIGGHTTYFLGELGNHWWHYYFVAYLIKEPLAIQILLLIAFVFALAHFKKPKPIFIGIIAFVFLFLLMGATSKLQLGIRYILPIFPFIYMFIARYGLKFRPAALLIIWLAVSSTSILPSYLAYYNELVGPKNGYKYLIDSNTDWGQDLKRLAQFVEQNNIEKIRVDYFGGGNPEYYLGDKFIAWGAEKKPEPGWLAIGVSPLKWNQEKYSWLNNYQPVAQIGYSTFIYNIPGL</sequence>
<evidence type="ECO:0000256" key="7">
    <source>
        <dbReference type="ARBA" id="ARBA00023136"/>
    </source>
</evidence>
<feature type="transmembrane region" description="Helical" evidence="8">
    <location>
        <begin position="224"/>
        <end position="242"/>
    </location>
</feature>
<evidence type="ECO:0000256" key="5">
    <source>
        <dbReference type="ARBA" id="ARBA00022692"/>
    </source>
</evidence>
<keyword evidence="3" id="KW-0328">Glycosyltransferase</keyword>
<accession>A0A2G9YDN8</accession>
<keyword evidence="6 8" id="KW-1133">Transmembrane helix</keyword>
<evidence type="ECO:0000256" key="3">
    <source>
        <dbReference type="ARBA" id="ARBA00022676"/>
    </source>
</evidence>
<dbReference type="Pfam" id="PF13231">
    <property type="entry name" value="PMT_2"/>
    <property type="match status" value="1"/>
</dbReference>
<evidence type="ECO:0000256" key="1">
    <source>
        <dbReference type="ARBA" id="ARBA00004651"/>
    </source>
</evidence>
<keyword evidence="5 8" id="KW-0812">Transmembrane</keyword>
<evidence type="ECO:0000256" key="6">
    <source>
        <dbReference type="ARBA" id="ARBA00022989"/>
    </source>
</evidence>
<feature type="transmembrane region" description="Helical" evidence="8">
    <location>
        <begin position="107"/>
        <end position="127"/>
    </location>
</feature>
<evidence type="ECO:0000313" key="10">
    <source>
        <dbReference type="EMBL" id="PIP17302.1"/>
    </source>
</evidence>
<dbReference type="EMBL" id="PCRH01000016">
    <property type="protein sequence ID" value="PIP17302.1"/>
    <property type="molecule type" value="Genomic_DNA"/>
</dbReference>
<evidence type="ECO:0000259" key="9">
    <source>
        <dbReference type="Pfam" id="PF13231"/>
    </source>
</evidence>
<dbReference type="GO" id="GO:0005886">
    <property type="term" value="C:plasma membrane"/>
    <property type="evidence" value="ECO:0007669"/>
    <property type="project" value="UniProtKB-SubCell"/>
</dbReference>
<feature type="transmembrane region" description="Helical" evidence="8">
    <location>
        <begin position="6"/>
        <end position="25"/>
    </location>
</feature>
<comment type="subcellular location">
    <subcellularLocation>
        <location evidence="1">Cell membrane</location>
        <topology evidence="1">Multi-pass membrane protein</topology>
    </subcellularLocation>
</comment>
<proteinExistence type="predicted"/>
<keyword evidence="2" id="KW-1003">Cell membrane</keyword>
<feature type="transmembrane region" description="Helical" evidence="8">
    <location>
        <begin position="197"/>
        <end position="217"/>
    </location>
</feature>
<dbReference type="InterPro" id="IPR050297">
    <property type="entry name" value="LipidA_mod_glycosyltrf_83"/>
</dbReference>
<organism evidence="10 11">
    <name type="scientific">Candidatus Portnoybacteria bacterium CG23_combo_of_CG06-09_8_20_14_all_37_13</name>
    <dbReference type="NCBI Taxonomy" id="1974819"/>
    <lineage>
        <taxon>Bacteria</taxon>
        <taxon>Candidatus Portnoyibacteriota</taxon>
    </lineage>
</organism>
<feature type="transmembrane region" description="Helical" evidence="8">
    <location>
        <begin position="348"/>
        <end position="365"/>
    </location>
</feature>
<keyword evidence="4" id="KW-0808">Transferase</keyword>
<feature type="transmembrane region" description="Helical" evidence="8">
    <location>
        <begin position="372"/>
        <end position="391"/>
    </location>
</feature>